<comment type="similarity">
    <text evidence="1">Belongs to the DNase I family.</text>
</comment>
<dbReference type="AlphaFoldDB" id="A0A7J5YBY4"/>
<dbReference type="GO" id="GO:0005634">
    <property type="term" value="C:nucleus"/>
    <property type="evidence" value="ECO:0007669"/>
    <property type="project" value="TreeGrafter"/>
</dbReference>
<organism evidence="7 8">
    <name type="scientific">Dissostichus mawsoni</name>
    <name type="common">Antarctic cod</name>
    <dbReference type="NCBI Taxonomy" id="36200"/>
    <lineage>
        <taxon>Eukaryota</taxon>
        <taxon>Metazoa</taxon>
        <taxon>Chordata</taxon>
        <taxon>Craniata</taxon>
        <taxon>Vertebrata</taxon>
        <taxon>Euteleostomi</taxon>
        <taxon>Actinopterygii</taxon>
        <taxon>Neopterygii</taxon>
        <taxon>Teleostei</taxon>
        <taxon>Neoteleostei</taxon>
        <taxon>Acanthomorphata</taxon>
        <taxon>Eupercaria</taxon>
        <taxon>Perciformes</taxon>
        <taxon>Notothenioidei</taxon>
        <taxon>Nototheniidae</taxon>
        <taxon>Dissostichus</taxon>
    </lineage>
</organism>
<name>A0A7J5YBY4_DISMA</name>
<proteinExistence type="inferred from homology"/>
<dbReference type="SMART" id="SM00476">
    <property type="entry name" value="DNaseIc"/>
    <property type="match status" value="1"/>
</dbReference>
<evidence type="ECO:0000313" key="8">
    <source>
        <dbReference type="Proteomes" id="UP000518266"/>
    </source>
</evidence>
<dbReference type="InterPro" id="IPR036691">
    <property type="entry name" value="Endo/exonu/phosph_ase_sf"/>
</dbReference>
<dbReference type="Proteomes" id="UP000518266">
    <property type="component" value="Unassembled WGS sequence"/>
</dbReference>
<dbReference type="PANTHER" id="PTHR11371:SF26">
    <property type="entry name" value="DEOXYRIBONUCLEASE"/>
    <property type="match status" value="1"/>
</dbReference>
<dbReference type="GO" id="GO:0003677">
    <property type="term" value="F:DNA binding"/>
    <property type="evidence" value="ECO:0007669"/>
    <property type="project" value="TreeGrafter"/>
</dbReference>
<evidence type="ECO:0000313" key="7">
    <source>
        <dbReference type="EMBL" id="KAF3846964.1"/>
    </source>
</evidence>
<evidence type="ECO:0000256" key="2">
    <source>
        <dbReference type="ARBA" id="ARBA00022722"/>
    </source>
</evidence>
<keyword evidence="5" id="KW-0472">Membrane</keyword>
<evidence type="ECO:0000256" key="5">
    <source>
        <dbReference type="SAM" id="Phobius"/>
    </source>
</evidence>
<sequence>MRRWGGGEVGRWGGSLLGLISEGVCLLISEGVCLVISEGVCLVISEGVCLVISEGVCLVISEGVCLLISEGVCLVISEGVCLVISEGVCLSSLRESAWSSLRESAWSSLREMRLLCALGLFLALLHVTSCLLIGAFNIQQFGDKKSQNKDVMEIIKEIVLRYDIILIQEVLDKDLKRFSSVRPHHETVSVTDSFQYDGLKPDVFERPPFVVQFSSTETAVEEFVLIPIHTQPDSAVQEIDDLVDVVDAAKQRWKNNKNIMVLGDFNADGTYVEDEDWKKIRLFTNKDFHWLIADGVDTTVAAKSSNTYDRIVVTTEMEKGVVAGRSGAEKVSNHFPVEVELSKKNKKRKLNPN</sequence>
<feature type="domain" description="Endonuclease/exonuclease/phosphatase" evidence="6">
    <location>
        <begin position="135"/>
        <end position="323"/>
    </location>
</feature>
<dbReference type="PANTHER" id="PTHR11371">
    <property type="entry name" value="DEOXYRIBONUCLEASE"/>
    <property type="match status" value="1"/>
</dbReference>
<evidence type="ECO:0000259" key="6">
    <source>
        <dbReference type="Pfam" id="PF03372"/>
    </source>
</evidence>
<comment type="caution">
    <text evidence="7">The sequence shown here is derived from an EMBL/GenBank/DDBJ whole genome shotgun (WGS) entry which is preliminary data.</text>
</comment>
<dbReference type="GO" id="GO:0006308">
    <property type="term" value="P:DNA catabolic process"/>
    <property type="evidence" value="ECO:0007669"/>
    <property type="project" value="InterPro"/>
</dbReference>
<evidence type="ECO:0000256" key="4">
    <source>
        <dbReference type="ARBA" id="ARBA00022801"/>
    </source>
</evidence>
<dbReference type="EMBL" id="JAAKFY010000014">
    <property type="protein sequence ID" value="KAF3846964.1"/>
    <property type="molecule type" value="Genomic_DNA"/>
</dbReference>
<keyword evidence="5" id="KW-0812">Transmembrane</keyword>
<dbReference type="OrthoDB" id="10061407at2759"/>
<gene>
    <name evidence="7" type="ORF">F7725_004042</name>
</gene>
<evidence type="ECO:0000256" key="3">
    <source>
        <dbReference type="ARBA" id="ARBA00022759"/>
    </source>
</evidence>
<dbReference type="InterPro" id="IPR016202">
    <property type="entry name" value="DNase_I"/>
</dbReference>
<keyword evidence="2" id="KW-0540">Nuclease</keyword>
<keyword evidence="4" id="KW-0378">Hydrolase</keyword>
<accession>A0A7J5YBY4</accession>
<dbReference type="Pfam" id="PF03372">
    <property type="entry name" value="Exo_endo_phos"/>
    <property type="match status" value="1"/>
</dbReference>
<feature type="transmembrane region" description="Helical" evidence="5">
    <location>
        <begin position="114"/>
        <end position="136"/>
    </location>
</feature>
<dbReference type="SUPFAM" id="SSF56219">
    <property type="entry name" value="DNase I-like"/>
    <property type="match status" value="1"/>
</dbReference>
<keyword evidence="8" id="KW-1185">Reference proteome</keyword>
<evidence type="ECO:0000256" key="1">
    <source>
        <dbReference type="ARBA" id="ARBA00007359"/>
    </source>
</evidence>
<reference evidence="7 8" key="1">
    <citation type="submission" date="2020-03" db="EMBL/GenBank/DDBJ databases">
        <title>Dissostichus mawsoni Genome sequencing and assembly.</title>
        <authorList>
            <person name="Park H."/>
        </authorList>
    </citation>
    <scope>NUCLEOTIDE SEQUENCE [LARGE SCALE GENOMIC DNA]</scope>
    <source>
        <strain evidence="7">DM0001</strain>
        <tissue evidence="7">Muscle</tissue>
    </source>
</reference>
<keyword evidence="3" id="KW-0255">Endonuclease</keyword>
<protein>
    <recommendedName>
        <fullName evidence="6">Endonuclease/exonuclease/phosphatase domain-containing protein</fullName>
    </recommendedName>
</protein>
<dbReference type="GO" id="GO:0004530">
    <property type="term" value="F:deoxyribonuclease I activity"/>
    <property type="evidence" value="ECO:0007669"/>
    <property type="project" value="TreeGrafter"/>
</dbReference>
<dbReference type="InterPro" id="IPR005135">
    <property type="entry name" value="Endo/exonuclease/phosphatase"/>
</dbReference>
<dbReference type="Gene3D" id="3.60.10.10">
    <property type="entry name" value="Endonuclease/exonuclease/phosphatase"/>
    <property type="match status" value="2"/>
</dbReference>
<keyword evidence="5" id="KW-1133">Transmembrane helix</keyword>